<evidence type="ECO:0000256" key="1">
    <source>
        <dbReference type="ARBA" id="ARBA00023002"/>
    </source>
</evidence>
<dbReference type="OrthoDB" id="1393670at2759"/>
<dbReference type="InterPro" id="IPR002347">
    <property type="entry name" value="SDR_fam"/>
</dbReference>
<keyword evidence="1" id="KW-0560">Oxidoreductase</keyword>
<accession>A0A443RZN3</accession>
<dbReference type="STRING" id="299467.A0A443RZN3"/>
<dbReference type="InterPro" id="IPR020904">
    <property type="entry name" value="Sc_DH/Rdtase_CS"/>
</dbReference>
<dbReference type="PANTHER" id="PTHR43975">
    <property type="entry name" value="ZGC:101858"/>
    <property type="match status" value="1"/>
</dbReference>
<evidence type="ECO:0000313" key="3">
    <source>
        <dbReference type="Proteomes" id="UP000288716"/>
    </source>
</evidence>
<evidence type="ECO:0000313" key="2">
    <source>
        <dbReference type="EMBL" id="RWS20730.1"/>
    </source>
</evidence>
<gene>
    <name evidence="2" type="ORF">B4U80_07095</name>
</gene>
<dbReference type="Proteomes" id="UP000288716">
    <property type="component" value="Unassembled WGS sequence"/>
</dbReference>
<reference evidence="2 3" key="1">
    <citation type="journal article" date="2018" name="Gigascience">
        <title>Genomes of trombidid mites reveal novel predicted allergens and laterally-transferred genes associated with secondary metabolism.</title>
        <authorList>
            <person name="Dong X."/>
            <person name="Chaisiri K."/>
            <person name="Xia D."/>
            <person name="Armstrong S.D."/>
            <person name="Fang Y."/>
            <person name="Donnelly M.J."/>
            <person name="Kadowaki T."/>
            <person name="McGarry J.W."/>
            <person name="Darby A.C."/>
            <person name="Makepeace B.L."/>
        </authorList>
    </citation>
    <scope>NUCLEOTIDE SEQUENCE [LARGE SCALE GENOMIC DNA]</scope>
    <source>
        <strain evidence="2">UoL-UT</strain>
    </source>
</reference>
<name>A0A443RZN3_9ACAR</name>
<organism evidence="2 3">
    <name type="scientific">Leptotrombidium deliense</name>
    <dbReference type="NCBI Taxonomy" id="299467"/>
    <lineage>
        <taxon>Eukaryota</taxon>
        <taxon>Metazoa</taxon>
        <taxon>Ecdysozoa</taxon>
        <taxon>Arthropoda</taxon>
        <taxon>Chelicerata</taxon>
        <taxon>Arachnida</taxon>
        <taxon>Acari</taxon>
        <taxon>Acariformes</taxon>
        <taxon>Trombidiformes</taxon>
        <taxon>Prostigmata</taxon>
        <taxon>Anystina</taxon>
        <taxon>Parasitengona</taxon>
        <taxon>Trombiculoidea</taxon>
        <taxon>Trombiculidae</taxon>
        <taxon>Leptotrombidium</taxon>
    </lineage>
</organism>
<keyword evidence="3" id="KW-1185">Reference proteome</keyword>
<dbReference type="VEuPathDB" id="VectorBase:LDEU011310"/>
<dbReference type="AlphaFoldDB" id="A0A443RZN3"/>
<dbReference type="Pfam" id="PF13561">
    <property type="entry name" value="adh_short_C2"/>
    <property type="match status" value="1"/>
</dbReference>
<dbReference type="PANTHER" id="PTHR43975:SF2">
    <property type="entry name" value="EG:BACR7A4.14 PROTEIN-RELATED"/>
    <property type="match status" value="1"/>
</dbReference>
<sequence length="127" mass="13934">MSKGSIVNVSSDAGLHPIPRLASYGITKEALHMFAKIIAVEFGEHIIRVNTVCPTSLKTPGYDTLGFIEQQFDEMLKNQATKLLLLRCANISNVVNEILFFASNSDEFLTAHILPIDQGLSLTTRAT</sequence>
<dbReference type="InterPro" id="IPR036291">
    <property type="entry name" value="NAD(P)-bd_dom_sf"/>
</dbReference>
<dbReference type="EMBL" id="NCKV01015788">
    <property type="protein sequence ID" value="RWS20730.1"/>
    <property type="molecule type" value="Genomic_DNA"/>
</dbReference>
<comment type="caution">
    <text evidence="2">The sequence shown here is derived from an EMBL/GenBank/DDBJ whole genome shotgun (WGS) entry which is preliminary data.</text>
</comment>
<protein>
    <submittedName>
        <fullName evidence="2">L-xylulose reductase-like isoform X1</fullName>
    </submittedName>
</protein>
<dbReference type="GO" id="GO:0016491">
    <property type="term" value="F:oxidoreductase activity"/>
    <property type="evidence" value="ECO:0007669"/>
    <property type="project" value="UniProtKB-KW"/>
</dbReference>
<dbReference type="SUPFAM" id="SSF51735">
    <property type="entry name" value="NAD(P)-binding Rossmann-fold domains"/>
    <property type="match status" value="1"/>
</dbReference>
<dbReference type="PROSITE" id="PS00061">
    <property type="entry name" value="ADH_SHORT"/>
    <property type="match status" value="1"/>
</dbReference>
<dbReference type="Gene3D" id="3.40.50.720">
    <property type="entry name" value="NAD(P)-binding Rossmann-like Domain"/>
    <property type="match status" value="1"/>
</dbReference>
<proteinExistence type="predicted"/>